<proteinExistence type="predicted"/>
<accession>A0AAD5XE82</accession>
<evidence type="ECO:0000256" key="1">
    <source>
        <dbReference type="SAM" id="MobiDB-lite"/>
    </source>
</evidence>
<sequence length="255" mass="28736">MQFRQEQISQHKFQPQQRQYQQYSSSSLDQDLLGVSSPGSAMSRQMSIDASTEIPSPTNSFYSNPNNSIDMERSVFTVGRLYTESPPQQQATIEVTRSGVNFQSLQTTGGGIAAITPNFAIALTVAQCALSQRKKQKDSIPPVGYCCRLCAIEGHWMENCILCISNKHPQYNNAARTVALNIISPNSQVILNSLPVVQQPQYQYTPKFCAEQMKQHLEQEYYLQQQQQKYSHSDTPNSLSSLLPDNVSRFSQIWN</sequence>
<comment type="caution">
    <text evidence="2">The sequence shown here is derived from an EMBL/GenBank/DDBJ whole genome shotgun (WGS) entry which is preliminary data.</text>
</comment>
<protein>
    <submittedName>
        <fullName evidence="2">Uncharacterized protein</fullName>
    </submittedName>
</protein>
<name>A0AAD5XE82_9FUNG</name>
<keyword evidence="3" id="KW-1185">Reference proteome</keyword>
<evidence type="ECO:0000313" key="3">
    <source>
        <dbReference type="Proteomes" id="UP001211907"/>
    </source>
</evidence>
<evidence type="ECO:0000313" key="2">
    <source>
        <dbReference type="EMBL" id="KAJ3113839.1"/>
    </source>
</evidence>
<feature type="region of interest" description="Disordered" evidence="1">
    <location>
        <begin position="1"/>
        <end position="66"/>
    </location>
</feature>
<feature type="compositionally biased region" description="Low complexity" evidence="1">
    <location>
        <begin position="16"/>
        <end position="37"/>
    </location>
</feature>
<dbReference type="Proteomes" id="UP001211907">
    <property type="component" value="Unassembled WGS sequence"/>
</dbReference>
<dbReference type="EMBL" id="JADGJH010001416">
    <property type="protein sequence ID" value="KAJ3113839.1"/>
    <property type="molecule type" value="Genomic_DNA"/>
</dbReference>
<organism evidence="2 3">
    <name type="scientific">Physocladia obscura</name>
    <dbReference type="NCBI Taxonomy" id="109957"/>
    <lineage>
        <taxon>Eukaryota</taxon>
        <taxon>Fungi</taxon>
        <taxon>Fungi incertae sedis</taxon>
        <taxon>Chytridiomycota</taxon>
        <taxon>Chytridiomycota incertae sedis</taxon>
        <taxon>Chytridiomycetes</taxon>
        <taxon>Chytridiales</taxon>
        <taxon>Chytriomycetaceae</taxon>
        <taxon>Physocladia</taxon>
    </lineage>
</organism>
<dbReference type="AlphaFoldDB" id="A0AAD5XE82"/>
<reference evidence="2" key="1">
    <citation type="submission" date="2020-05" db="EMBL/GenBank/DDBJ databases">
        <title>Phylogenomic resolution of chytrid fungi.</title>
        <authorList>
            <person name="Stajich J.E."/>
            <person name="Amses K."/>
            <person name="Simmons R."/>
            <person name="Seto K."/>
            <person name="Myers J."/>
            <person name="Bonds A."/>
            <person name="Quandt C.A."/>
            <person name="Barry K."/>
            <person name="Liu P."/>
            <person name="Grigoriev I."/>
            <person name="Longcore J.E."/>
            <person name="James T.Y."/>
        </authorList>
    </citation>
    <scope>NUCLEOTIDE SEQUENCE</scope>
    <source>
        <strain evidence="2">JEL0513</strain>
    </source>
</reference>
<feature type="compositionally biased region" description="Polar residues" evidence="1">
    <location>
        <begin position="38"/>
        <end position="66"/>
    </location>
</feature>
<gene>
    <name evidence="2" type="ORF">HK100_001870</name>
</gene>
<feature type="compositionally biased region" description="Polar residues" evidence="1">
    <location>
        <begin position="1"/>
        <end position="15"/>
    </location>
</feature>